<gene>
    <name evidence="3" type="ORF">VP01_3237g1</name>
</gene>
<evidence type="ECO:0000313" key="3">
    <source>
        <dbReference type="EMBL" id="KNZ53443.1"/>
    </source>
</evidence>
<dbReference type="OrthoDB" id="10633174at2759"/>
<proteinExistence type="predicted"/>
<organism evidence="3 4">
    <name type="scientific">Puccinia sorghi</name>
    <dbReference type="NCBI Taxonomy" id="27349"/>
    <lineage>
        <taxon>Eukaryota</taxon>
        <taxon>Fungi</taxon>
        <taxon>Dikarya</taxon>
        <taxon>Basidiomycota</taxon>
        <taxon>Pucciniomycotina</taxon>
        <taxon>Pucciniomycetes</taxon>
        <taxon>Pucciniales</taxon>
        <taxon>Pucciniaceae</taxon>
        <taxon>Puccinia</taxon>
    </lineage>
</organism>
<reference evidence="3 4" key="1">
    <citation type="submission" date="2015-08" db="EMBL/GenBank/DDBJ databases">
        <title>Next Generation Sequencing and Analysis of the Genome of Puccinia sorghi L Schw, the Causal Agent of Maize Common Rust.</title>
        <authorList>
            <person name="Rochi L."/>
            <person name="Burguener G."/>
            <person name="Darino M."/>
            <person name="Turjanski A."/>
            <person name="Kreff E."/>
            <person name="Dieguez M.J."/>
            <person name="Sacco F."/>
        </authorList>
    </citation>
    <scope>NUCLEOTIDE SEQUENCE [LARGE SCALE GENOMIC DNA]</scope>
    <source>
        <strain evidence="3 4">RO10H11247</strain>
    </source>
</reference>
<evidence type="ECO:0000313" key="4">
    <source>
        <dbReference type="Proteomes" id="UP000037035"/>
    </source>
</evidence>
<name>A0A0L6UY38_9BASI</name>
<keyword evidence="2" id="KW-0732">Signal</keyword>
<dbReference type="EMBL" id="LAVV01008210">
    <property type="protein sequence ID" value="KNZ53443.1"/>
    <property type="molecule type" value="Genomic_DNA"/>
</dbReference>
<dbReference type="VEuPathDB" id="FungiDB:VP01_3237g1"/>
<sequence>MSLFHLFNLISLLVLLLQEHWYIHPLPPTCRTMNNPFLPGLYPHNIPLGTSSVDPSKGKGRTTSPSPDDHLSANPLAHPHKPPDGKLNPFVQEQIPEPDFTSLLNQEIDRSGLSNFDDEILKLLLIKNLTISHRGGNGDSKGVKCGGKLGFTPCTSSLD</sequence>
<evidence type="ECO:0000256" key="2">
    <source>
        <dbReference type="SAM" id="SignalP"/>
    </source>
</evidence>
<comment type="caution">
    <text evidence="3">The sequence shown here is derived from an EMBL/GenBank/DDBJ whole genome shotgun (WGS) entry which is preliminary data.</text>
</comment>
<feature type="region of interest" description="Disordered" evidence="1">
    <location>
        <begin position="49"/>
        <end position="91"/>
    </location>
</feature>
<keyword evidence="4" id="KW-1185">Reference proteome</keyword>
<feature type="signal peptide" evidence="2">
    <location>
        <begin position="1"/>
        <end position="25"/>
    </location>
</feature>
<feature type="chain" id="PRO_5005568062" evidence="2">
    <location>
        <begin position="26"/>
        <end position="159"/>
    </location>
</feature>
<evidence type="ECO:0000256" key="1">
    <source>
        <dbReference type="SAM" id="MobiDB-lite"/>
    </source>
</evidence>
<accession>A0A0L6UY38</accession>
<protein>
    <submittedName>
        <fullName evidence="3">Uncharacterized protein</fullName>
    </submittedName>
</protein>
<dbReference type="Proteomes" id="UP000037035">
    <property type="component" value="Unassembled WGS sequence"/>
</dbReference>
<dbReference type="AlphaFoldDB" id="A0A0L6UY38"/>